<keyword evidence="5" id="KW-1185">Reference proteome</keyword>
<sequence>MVLSKLAEALLPLLQLSDFPRIVNVSSSLRKIEQISSEWAKGVLSDGENLTEERVDEVLEKLLKVFKEGLLETKG</sequence>
<name>A0AAD7LQR1_QUISA</name>
<dbReference type="EMBL" id="JARAOO010000007">
    <property type="protein sequence ID" value="KAJ7962342.1"/>
    <property type="molecule type" value="Genomic_DNA"/>
</dbReference>
<evidence type="ECO:0000313" key="4">
    <source>
        <dbReference type="EMBL" id="KAJ7962342.1"/>
    </source>
</evidence>
<organism evidence="4 5">
    <name type="scientific">Quillaja saponaria</name>
    <name type="common">Soap bark tree</name>
    <dbReference type="NCBI Taxonomy" id="32244"/>
    <lineage>
        <taxon>Eukaryota</taxon>
        <taxon>Viridiplantae</taxon>
        <taxon>Streptophyta</taxon>
        <taxon>Embryophyta</taxon>
        <taxon>Tracheophyta</taxon>
        <taxon>Spermatophyta</taxon>
        <taxon>Magnoliopsida</taxon>
        <taxon>eudicotyledons</taxon>
        <taxon>Gunneridae</taxon>
        <taxon>Pentapetalae</taxon>
        <taxon>rosids</taxon>
        <taxon>fabids</taxon>
        <taxon>Fabales</taxon>
        <taxon>Quillajaceae</taxon>
        <taxon>Quillaja</taxon>
    </lineage>
</organism>
<evidence type="ECO:0000313" key="5">
    <source>
        <dbReference type="Proteomes" id="UP001163823"/>
    </source>
</evidence>
<keyword evidence="3" id="KW-0560">Oxidoreductase</keyword>
<protein>
    <submittedName>
        <fullName evidence="4">(+)-neomenthol dehydrogenase</fullName>
    </submittedName>
</protein>
<proteinExistence type="inferred from homology"/>
<dbReference type="Proteomes" id="UP001163823">
    <property type="component" value="Chromosome 7"/>
</dbReference>
<evidence type="ECO:0000256" key="2">
    <source>
        <dbReference type="ARBA" id="ARBA00022857"/>
    </source>
</evidence>
<dbReference type="AlphaFoldDB" id="A0AAD7LQR1"/>
<accession>A0AAD7LQR1</accession>
<dbReference type="PANTHER" id="PTHR43490:SF98">
    <property type="entry name" value="OS02G0640600 PROTEIN"/>
    <property type="match status" value="1"/>
</dbReference>
<comment type="caution">
    <text evidence="4">The sequence shown here is derived from an EMBL/GenBank/DDBJ whole genome shotgun (WGS) entry which is preliminary data.</text>
</comment>
<dbReference type="Gene3D" id="3.40.50.720">
    <property type="entry name" value="NAD(P)-binding Rossmann-like Domain"/>
    <property type="match status" value="1"/>
</dbReference>
<evidence type="ECO:0000256" key="3">
    <source>
        <dbReference type="ARBA" id="ARBA00023002"/>
    </source>
</evidence>
<evidence type="ECO:0000256" key="1">
    <source>
        <dbReference type="ARBA" id="ARBA00006484"/>
    </source>
</evidence>
<keyword evidence="2" id="KW-0521">NADP</keyword>
<dbReference type="PANTHER" id="PTHR43490">
    <property type="entry name" value="(+)-NEOMENTHOL DEHYDROGENASE"/>
    <property type="match status" value="1"/>
</dbReference>
<gene>
    <name evidence="4" type="ORF">O6P43_017584</name>
</gene>
<dbReference type="GO" id="GO:0016491">
    <property type="term" value="F:oxidoreductase activity"/>
    <property type="evidence" value="ECO:0007669"/>
    <property type="project" value="UniProtKB-KW"/>
</dbReference>
<dbReference type="GO" id="GO:0016020">
    <property type="term" value="C:membrane"/>
    <property type="evidence" value="ECO:0007669"/>
    <property type="project" value="TreeGrafter"/>
</dbReference>
<comment type="similarity">
    <text evidence="1">Belongs to the short-chain dehydrogenases/reductases (SDR) family.</text>
</comment>
<reference evidence="4" key="1">
    <citation type="journal article" date="2023" name="Science">
        <title>Elucidation of the pathway for biosynthesis of saponin adjuvants from the soapbark tree.</title>
        <authorList>
            <person name="Reed J."/>
            <person name="Orme A."/>
            <person name="El-Demerdash A."/>
            <person name="Owen C."/>
            <person name="Martin L.B.B."/>
            <person name="Misra R.C."/>
            <person name="Kikuchi S."/>
            <person name="Rejzek M."/>
            <person name="Martin A.C."/>
            <person name="Harkess A."/>
            <person name="Leebens-Mack J."/>
            <person name="Louveau T."/>
            <person name="Stephenson M.J."/>
            <person name="Osbourn A."/>
        </authorList>
    </citation>
    <scope>NUCLEOTIDE SEQUENCE</scope>
    <source>
        <strain evidence="4">S10</strain>
    </source>
</reference>
<dbReference type="KEGG" id="qsa:O6P43_017584"/>